<feature type="region of interest" description="Disordered" evidence="10">
    <location>
        <begin position="368"/>
        <end position="391"/>
    </location>
</feature>
<keyword evidence="7" id="KW-0106">Calcium</keyword>
<feature type="domain" description="Calx-beta" evidence="11">
    <location>
        <begin position="542"/>
        <end position="645"/>
    </location>
</feature>
<reference evidence="12" key="1">
    <citation type="submission" date="2017-04" db="EMBL/GenBank/DDBJ databases">
        <title>Genome deletions in a multicellular cyanobacterial endosymbiont for morphological adaptation in marine diatoms.</title>
        <authorList>
            <person name="Wang Y."/>
            <person name="Gao H."/>
            <person name="Li R."/>
            <person name="Xu X."/>
        </authorList>
    </citation>
    <scope>NUCLEOTIDE SEQUENCE</scope>
    <source>
        <strain evidence="12">FACHB 800</strain>
    </source>
</reference>
<evidence type="ECO:0000256" key="4">
    <source>
        <dbReference type="ARBA" id="ARBA00022656"/>
    </source>
</evidence>
<dbReference type="PRINTS" id="PR01488">
    <property type="entry name" value="RTXTOXINA"/>
</dbReference>
<name>A0A975Y6Z0_9NOST</name>
<dbReference type="GO" id="GO:0005509">
    <property type="term" value="F:calcium ion binding"/>
    <property type="evidence" value="ECO:0007669"/>
    <property type="project" value="InterPro"/>
</dbReference>
<dbReference type="AlphaFoldDB" id="A0A975Y6Z0"/>
<dbReference type="InterPro" id="IPR003995">
    <property type="entry name" value="RTX_toxin_determinant-A"/>
</dbReference>
<dbReference type="Gene3D" id="2.60.40.2030">
    <property type="match status" value="3"/>
</dbReference>
<dbReference type="PROSITE" id="PS00330">
    <property type="entry name" value="HEMOLYSIN_CALCIUM"/>
    <property type="match status" value="10"/>
</dbReference>
<evidence type="ECO:0000256" key="10">
    <source>
        <dbReference type="SAM" id="MobiDB-lite"/>
    </source>
</evidence>
<keyword evidence="5" id="KW-0732">Signal</keyword>
<feature type="domain" description="Calx-beta" evidence="11">
    <location>
        <begin position="781"/>
        <end position="872"/>
    </location>
</feature>
<accession>A0A975Y6Z0</accession>
<keyword evidence="8" id="KW-0843">Virulence</keyword>
<evidence type="ECO:0000256" key="2">
    <source>
        <dbReference type="ARBA" id="ARBA00004613"/>
    </source>
</evidence>
<organism evidence="12 13">
    <name type="scientific">Richelia sinica FACHB-800</name>
    <dbReference type="NCBI Taxonomy" id="1357546"/>
    <lineage>
        <taxon>Bacteria</taxon>
        <taxon>Bacillati</taxon>
        <taxon>Cyanobacteriota</taxon>
        <taxon>Cyanophyceae</taxon>
        <taxon>Nostocales</taxon>
        <taxon>Nostocaceae</taxon>
        <taxon>Richelia</taxon>
    </lineage>
</organism>
<dbReference type="SMART" id="SM00237">
    <property type="entry name" value="Calx_beta"/>
    <property type="match status" value="3"/>
</dbReference>
<gene>
    <name evidence="12" type="ORF">B6N60_04505</name>
</gene>
<evidence type="ECO:0000313" key="12">
    <source>
        <dbReference type="EMBL" id="QXE25785.1"/>
    </source>
</evidence>
<keyword evidence="4" id="KW-0800">Toxin</keyword>
<dbReference type="KEGG" id="rsin:B6N60_04505"/>
<evidence type="ECO:0000256" key="8">
    <source>
        <dbReference type="ARBA" id="ARBA00023026"/>
    </source>
</evidence>
<keyword evidence="13" id="KW-1185">Reference proteome</keyword>
<dbReference type="GO" id="GO:0007154">
    <property type="term" value="P:cell communication"/>
    <property type="evidence" value="ECO:0007669"/>
    <property type="project" value="InterPro"/>
</dbReference>
<evidence type="ECO:0000259" key="11">
    <source>
        <dbReference type="SMART" id="SM00237"/>
    </source>
</evidence>
<evidence type="ECO:0000256" key="1">
    <source>
        <dbReference type="ARBA" id="ARBA00004370"/>
    </source>
</evidence>
<dbReference type="PRINTS" id="PR00313">
    <property type="entry name" value="CABNDNGRPT"/>
</dbReference>
<comment type="subcellular location">
    <subcellularLocation>
        <location evidence="1">Membrane</location>
    </subcellularLocation>
    <subcellularLocation>
        <location evidence="2">Secreted</location>
    </subcellularLocation>
</comment>
<dbReference type="SUPFAM" id="SSF141072">
    <property type="entry name" value="CalX-like"/>
    <property type="match status" value="3"/>
</dbReference>
<keyword evidence="3" id="KW-0964">Secreted</keyword>
<dbReference type="InterPro" id="IPR003644">
    <property type="entry name" value="Calx_beta"/>
</dbReference>
<protein>
    <recommendedName>
        <fullName evidence="11">Calx-beta domain-containing protein</fullName>
    </recommendedName>
</protein>
<dbReference type="InterPro" id="IPR050557">
    <property type="entry name" value="RTX_toxin/Mannuronan_C5-epim"/>
</dbReference>
<dbReference type="EMBL" id="CP021056">
    <property type="protein sequence ID" value="QXE25785.1"/>
    <property type="molecule type" value="Genomic_DNA"/>
</dbReference>
<evidence type="ECO:0000256" key="7">
    <source>
        <dbReference type="ARBA" id="ARBA00022837"/>
    </source>
</evidence>
<dbReference type="InterPro" id="IPR018511">
    <property type="entry name" value="Hemolysin-typ_Ca-bd_CS"/>
</dbReference>
<keyword evidence="9" id="KW-0472">Membrane</keyword>
<proteinExistence type="predicted"/>
<dbReference type="SUPFAM" id="SSF51120">
    <property type="entry name" value="beta-Roll"/>
    <property type="match status" value="6"/>
</dbReference>
<dbReference type="GO" id="GO:0005576">
    <property type="term" value="C:extracellular region"/>
    <property type="evidence" value="ECO:0007669"/>
    <property type="project" value="UniProtKB-SubCell"/>
</dbReference>
<dbReference type="Proteomes" id="UP000683511">
    <property type="component" value="Chromosome"/>
</dbReference>
<evidence type="ECO:0000313" key="13">
    <source>
        <dbReference type="Proteomes" id="UP000683511"/>
    </source>
</evidence>
<evidence type="ECO:0000256" key="6">
    <source>
        <dbReference type="ARBA" id="ARBA00022737"/>
    </source>
</evidence>
<dbReference type="Gene3D" id="2.150.10.10">
    <property type="entry name" value="Serralysin-like metalloprotease, C-terminal"/>
    <property type="match status" value="5"/>
</dbReference>
<dbReference type="RefSeq" id="WP_263458590.1">
    <property type="nucleotide sequence ID" value="NZ_CP021056.1"/>
</dbReference>
<dbReference type="InterPro" id="IPR001343">
    <property type="entry name" value="Hemolysn_Ca-bd"/>
</dbReference>
<dbReference type="PANTHER" id="PTHR38340:SF1">
    <property type="entry name" value="S-LAYER PROTEIN"/>
    <property type="match status" value="1"/>
</dbReference>
<dbReference type="Pfam" id="PF00353">
    <property type="entry name" value="HemolysinCabind"/>
    <property type="match status" value="7"/>
</dbReference>
<dbReference type="GO" id="GO:0016020">
    <property type="term" value="C:membrane"/>
    <property type="evidence" value="ECO:0007669"/>
    <property type="project" value="UniProtKB-SubCell"/>
</dbReference>
<dbReference type="PANTHER" id="PTHR38340">
    <property type="entry name" value="S-LAYER PROTEIN"/>
    <property type="match status" value="1"/>
</dbReference>
<keyword evidence="6" id="KW-0677">Repeat</keyword>
<evidence type="ECO:0000256" key="9">
    <source>
        <dbReference type="ARBA" id="ARBA00023136"/>
    </source>
</evidence>
<feature type="domain" description="Calx-beta" evidence="11">
    <location>
        <begin position="658"/>
        <end position="758"/>
    </location>
</feature>
<dbReference type="GO" id="GO:0090729">
    <property type="term" value="F:toxin activity"/>
    <property type="evidence" value="ECO:0007669"/>
    <property type="project" value="UniProtKB-KW"/>
</dbReference>
<dbReference type="InterPro" id="IPR038081">
    <property type="entry name" value="CalX-like_sf"/>
</dbReference>
<dbReference type="InterPro" id="IPR011049">
    <property type="entry name" value="Serralysin-like_metalloprot_C"/>
</dbReference>
<dbReference type="Pfam" id="PF03160">
    <property type="entry name" value="Calx-beta"/>
    <property type="match status" value="3"/>
</dbReference>
<evidence type="ECO:0000256" key="5">
    <source>
        <dbReference type="ARBA" id="ARBA00022729"/>
    </source>
</evidence>
<evidence type="ECO:0000256" key="3">
    <source>
        <dbReference type="ARBA" id="ARBA00022525"/>
    </source>
</evidence>
<sequence length="1188" mass="122074">MQEALNKKYMSLLLNSALTLTYNKLTAFSSANNFWQVLNTAFGQQYNRSVAEILRLQWQGGDFSQLPQIEVIDSSILGSANGAYASSTNKIYLSNSFVATATSAAISAVLLEEIGHFVDAHINLTDSAGDEGAIFAELVQGNSLDAATLEALQRENDHATITVNGEIVQIEQQDFTGTAGNETITGTSENDNIYGLEGNDTLNGGDGQDRIEGGDGNDLLSGGGGDDGYYFDYFGLYGGDGNDTLNGEAGNDELYGGNGNDILNGGSEDDYLDGGAGSDIIDGGSGSDTLYLDYSAQITPITIAYTDTQVVTSGVGDTFKAIEGVNLLSGSGADNLNFIATSVNSTIQGGIGNDFIALGSGNDSLYGQDGNDTLNSGGGQDRIEGGDGNDLLSGGGGDDGYYFDYFGLYGGDGNDTLNGEAGNDELYGGNGNDLLQGTNGGVGELEYLEGGLGSDRFILGDTTWIGYDDGDSTTNGDSDYAEIADFNPTEGDVIQLQGGLSYLLNVVDADTQLLLNKPGTEPDELIAIIRNQTGLSLTGSYFAYKSLPTNITLTVSPSSVLEDGTTNLIYTFTRTGNIANALTVNYNIGGTATFNTDYTQTSATSFTGTTGSITFAAGSSTKTLTIDPTADTTLESNETVALTLAAGSGYTIGTTTAVTGTITNDDTRVTLAVAPSSVNEDGTTNLVYTFTRTGSTTNALTVNYSIAGTADSSDYTGATPGTGKTITFAAGASTATLTIDPTADNTFESNETVALTLATGTGYTVGTTTAVTGTITNDDPLPIINLSSNQTIVEGLTSPQNVSYTVTLSNPSSQTITVNYATANGTATAGSDYTSTSGILTFNPGVTSQVINIPILNDSINEANESITLTLTNPTNASLGSGTTATTTITDTLTTSVTTTLPTNVENLTLTGTSAINGTGNAGNNVIRGNSGNNTLSGGNGNDTYLFVATTPLGTDTIVETTTGGIDTISFSGTTVATNINLGVTTSQTVNSNLKLILSANNVIENATGGTSNDRLTGNVLNNTLNGGDGNDQLQGLGGNDTLNGGNGNDVLTGGSGNDLLWGGRGDDILVGDTGNDQYQFKDTGVFSSVLGVDYISQFEVGLDKILLSKTTFSAISNSVGTTLTDFAFVTDDALVDASNARVVFSQSTGSLFYNQNGNVLGAAAVFEFARLGNPDITLGSSDFTLVA</sequence>